<dbReference type="EMBL" id="KV417835">
    <property type="protein sequence ID" value="KZP05491.1"/>
    <property type="molecule type" value="Genomic_DNA"/>
</dbReference>
<sequence length="644" mass="69192">MIWDAEVRIRVISAGCSTNRPDRPFAKAAGRATKAAARESGRFILFVTRSPAGSYTRINLQKKHPGIKFFAMDNGDEHPIHPSEPPTVPTAFQPSADWSQDITAVAKSVYDQIFAQVYENLIQAFGAEVQRLKDSNVSIGAAYTAVSADYSALEQRIDSVMSLAARSTGSGRGPRPAAPEKCDGGTQSSAEEFATAIGNAVQFETFASDATKILWSQGFLTGTAAMWSSNITHSQSFAPARYDFDLWIAGFRAMFCSRDRAADARKALHSLSMGNRSISAYCNEAKAIILDLAPGDRSSDLVLDRFKAGLSVVAATRLLNMQPKYTTIDEALGYLLANEQDFIELDRRLAASHRAAPPARPFVSQPAAAPKVPFQFSRAPAPGPTPHSFQRPPPARDPMAMDLDAARQRSASANTRCRDCSEFGHATCGYTKARARQAFRLRLIGAPLPGVDDPVGFCRGQSRMIATSAANRYSVLASMSSMGSEISSVIKKRNYSGREHCVVQRQLNGEELGGNVVSAREYEEGCRVTLTDERERPGNVVISLGGGRRGPMERLPLAPSPWPPAACPAIALGGRKAPRRPTASTTTAAATVDARPAPEASLADTFAPPIGAPTTRAYSAASTATTRTHDRRRSHGSPPTNFAA</sequence>
<organism evidence="2 3">
    <name type="scientific">Athelia psychrophila</name>
    <dbReference type="NCBI Taxonomy" id="1759441"/>
    <lineage>
        <taxon>Eukaryota</taxon>
        <taxon>Fungi</taxon>
        <taxon>Dikarya</taxon>
        <taxon>Basidiomycota</taxon>
        <taxon>Agaricomycotina</taxon>
        <taxon>Agaricomycetes</taxon>
        <taxon>Agaricomycetidae</taxon>
        <taxon>Atheliales</taxon>
        <taxon>Atheliaceae</taxon>
        <taxon>Athelia</taxon>
    </lineage>
</organism>
<proteinExistence type="predicted"/>
<feature type="region of interest" description="Disordered" evidence="1">
    <location>
        <begin position="374"/>
        <end position="399"/>
    </location>
</feature>
<reference evidence="2 3" key="1">
    <citation type="journal article" date="2016" name="Mol. Biol. Evol.">
        <title>Comparative Genomics of Early-Diverging Mushroom-Forming Fungi Provides Insights into the Origins of Lignocellulose Decay Capabilities.</title>
        <authorList>
            <person name="Nagy L.G."/>
            <person name="Riley R."/>
            <person name="Tritt A."/>
            <person name="Adam C."/>
            <person name="Daum C."/>
            <person name="Floudas D."/>
            <person name="Sun H."/>
            <person name="Yadav J.S."/>
            <person name="Pangilinan J."/>
            <person name="Larsson K.H."/>
            <person name="Matsuura K."/>
            <person name="Barry K."/>
            <person name="Labutti K."/>
            <person name="Kuo R."/>
            <person name="Ohm R.A."/>
            <person name="Bhattacharya S.S."/>
            <person name="Shirouzu T."/>
            <person name="Yoshinaga Y."/>
            <person name="Martin F.M."/>
            <person name="Grigoriev I.V."/>
            <person name="Hibbett D.S."/>
        </authorList>
    </citation>
    <scope>NUCLEOTIDE SEQUENCE [LARGE SCALE GENOMIC DNA]</scope>
    <source>
        <strain evidence="2 3">CBS 109695</strain>
    </source>
</reference>
<gene>
    <name evidence="2" type="ORF">FIBSPDRAFT_903467</name>
</gene>
<dbReference type="AlphaFoldDB" id="A0A167VY18"/>
<feature type="compositionally biased region" description="Low complexity" evidence="1">
    <location>
        <begin position="612"/>
        <end position="626"/>
    </location>
</feature>
<evidence type="ECO:0000313" key="2">
    <source>
        <dbReference type="EMBL" id="KZP05491.1"/>
    </source>
</evidence>
<feature type="compositionally biased region" description="Low complexity" evidence="1">
    <location>
        <begin position="580"/>
        <end position="600"/>
    </location>
</feature>
<evidence type="ECO:0008006" key="4">
    <source>
        <dbReference type="Google" id="ProtNLM"/>
    </source>
</evidence>
<feature type="compositionally biased region" description="Pro residues" evidence="1">
    <location>
        <begin position="381"/>
        <end position="396"/>
    </location>
</feature>
<keyword evidence="3" id="KW-1185">Reference proteome</keyword>
<feature type="region of interest" description="Disordered" evidence="1">
    <location>
        <begin position="575"/>
        <end position="644"/>
    </location>
</feature>
<dbReference type="Proteomes" id="UP000076532">
    <property type="component" value="Unassembled WGS sequence"/>
</dbReference>
<name>A0A167VY18_9AGAM</name>
<feature type="region of interest" description="Disordered" evidence="1">
    <location>
        <begin position="165"/>
        <end position="185"/>
    </location>
</feature>
<accession>A0A167VY18</accession>
<evidence type="ECO:0000256" key="1">
    <source>
        <dbReference type="SAM" id="MobiDB-lite"/>
    </source>
</evidence>
<protein>
    <recommendedName>
        <fullName evidence="4">Retrotransposon gag domain-containing protein</fullName>
    </recommendedName>
</protein>
<dbReference type="STRING" id="436010.A0A167VY18"/>
<evidence type="ECO:0000313" key="3">
    <source>
        <dbReference type="Proteomes" id="UP000076532"/>
    </source>
</evidence>